<dbReference type="RefSeq" id="WP_171323379.1">
    <property type="nucleotide sequence ID" value="NZ_JABFBC010000001.1"/>
</dbReference>
<dbReference type="EMBL" id="JABFBC010000001">
    <property type="protein sequence ID" value="NNU79978.1"/>
    <property type="molecule type" value="Genomic_DNA"/>
</dbReference>
<gene>
    <name evidence="3" type="ORF">HMH01_05945</name>
</gene>
<proteinExistence type="predicted"/>
<dbReference type="InterPro" id="IPR025711">
    <property type="entry name" value="PepSY"/>
</dbReference>
<keyword evidence="1" id="KW-0732">Signal</keyword>
<comment type="caution">
    <text evidence="3">The sequence shown here is derived from an EMBL/GenBank/DDBJ whole genome shotgun (WGS) entry which is preliminary data.</text>
</comment>
<accession>A0A849L112</accession>
<protein>
    <submittedName>
        <fullName evidence="3">PepSY domain-containing protein</fullName>
    </submittedName>
</protein>
<feature type="domain" description="PepSY" evidence="2">
    <location>
        <begin position="9"/>
        <end position="82"/>
    </location>
</feature>
<keyword evidence="4" id="KW-1185">Reference proteome</keyword>
<evidence type="ECO:0000313" key="3">
    <source>
        <dbReference type="EMBL" id="NNU79978.1"/>
    </source>
</evidence>
<organism evidence="3 4">
    <name type="scientific">Halovulum dunhuangense</name>
    <dbReference type="NCBI Taxonomy" id="1505036"/>
    <lineage>
        <taxon>Bacteria</taxon>
        <taxon>Pseudomonadati</taxon>
        <taxon>Pseudomonadota</taxon>
        <taxon>Alphaproteobacteria</taxon>
        <taxon>Rhodobacterales</taxon>
        <taxon>Paracoccaceae</taxon>
        <taxon>Halovulum</taxon>
    </lineage>
</organism>
<feature type="chain" id="PRO_5032321798" evidence="1">
    <location>
        <begin position="23"/>
        <end position="89"/>
    </location>
</feature>
<reference evidence="3 4" key="1">
    <citation type="submission" date="2020-05" db="EMBL/GenBank/DDBJ databases">
        <title>Gimesia benthica sp. nov., a novel planctomycete isolated from a deep-sea water sample of the Northwest Indian Ocean.</title>
        <authorList>
            <person name="Wang J."/>
            <person name="Ruan C."/>
            <person name="Song L."/>
            <person name="Zhu Y."/>
            <person name="Li A."/>
            <person name="Zheng X."/>
            <person name="Wang L."/>
            <person name="Lu Z."/>
            <person name="Huang Y."/>
            <person name="Du W."/>
            <person name="Zhou Y."/>
            <person name="Huang L."/>
            <person name="Dai X."/>
        </authorList>
    </citation>
    <scope>NUCLEOTIDE SEQUENCE [LARGE SCALE GENOMIC DNA]</scope>
    <source>
        <strain evidence="3 4">YYQ-30</strain>
    </source>
</reference>
<dbReference type="AlphaFoldDB" id="A0A849L112"/>
<evidence type="ECO:0000313" key="4">
    <source>
        <dbReference type="Proteomes" id="UP000572377"/>
    </source>
</evidence>
<name>A0A849L112_9RHOB</name>
<dbReference type="Proteomes" id="UP000572377">
    <property type="component" value="Unassembled WGS sequence"/>
</dbReference>
<evidence type="ECO:0000256" key="1">
    <source>
        <dbReference type="SAM" id="SignalP"/>
    </source>
</evidence>
<feature type="signal peptide" evidence="1">
    <location>
        <begin position="1"/>
        <end position="22"/>
    </location>
</feature>
<dbReference type="Pfam" id="PF13670">
    <property type="entry name" value="PepSY_2"/>
    <property type="match status" value="1"/>
</dbReference>
<evidence type="ECO:0000259" key="2">
    <source>
        <dbReference type="Pfam" id="PF13670"/>
    </source>
</evidence>
<sequence length="89" mass="9471">MKLNHALPAILVATAVAAPAMAEPDCAAAAASAQPMWNVVRSFEEAGGVVRTAKVTDEKCYEIYGTRNGRKVEIHFDPATGAELARKED</sequence>